<dbReference type="InterPro" id="IPR038718">
    <property type="entry name" value="SNF2-like_sf"/>
</dbReference>
<feature type="domain" description="Helicase ATP-binding" evidence="5">
    <location>
        <begin position="404"/>
        <end position="537"/>
    </location>
</feature>
<dbReference type="AlphaFoldDB" id="A0A5D3AMW7"/>
<dbReference type="InterPro" id="IPR000330">
    <property type="entry name" value="SNF2_N"/>
</dbReference>
<dbReference type="PROSITE" id="PS51194">
    <property type="entry name" value="HELICASE_CTER"/>
    <property type="match status" value="1"/>
</dbReference>
<dbReference type="Pfam" id="PF00176">
    <property type="entry name" value="SNF2-rel_dom"/>
    <property type="match status" value="1"/>
</dbReference>
<evidence type="ECO:0000256" key="4">
    <source>
        <dbReference type="SAM" id="MobiDB-lite"/>
    </source>
</evidence>
<gene>
    <name evidence="7" type="ORF">B9479_007276</name>
</gene>
<dbReference type="GO" id="GO:0006281">
    <property type="term" value="P:DNA repair"/>
    <property type="evidence" value="ECO:0007669"/>
    <property type="project" value="TreeGrafter"/>
</dbReference>
<dbReference type="Gene3D" id="3.40.50.300">
    <property type="entry name" value="P-loop containing nucleotide triphosphate hydrolases"/>
    <property type="match status" value="1"/>
</dbReference>
<name>A0A5D3AMW7_9TREE</name>
<proteinExistence type="predicted"/>
<dbReference type="PANTHER" id="PTHR45626">
    <property type="entry name" value="TRANSCRIPTION TERMINATION FACTOR 2-RELATED"/>
    <property type="match status" value="1"/>
</dbReference>
<keyword evidence="8" id="KW-1185">Reference proteome</keyword>
<feature type="domain" description="Helicase C-terminal" evidence="6">
    <location>
        <begin position="926"/>
        <end position="1085"/>
    </location>
</feature>
<feature type="compositionally biased region" description="Basic and acidic residues" evidence="4">
    <location>
        <begin position="1140"/>
        <end position="1157"/>
    </location>
</feature>
<feature type="compositionally biased region" description="Polar residues" evidence="4">
    <location>
        <begin position="534"/>
        <end position="553"/>
    </location>
</feature>
<feature type="region of interest" description="Disordered" evidence="4">
    <location>
        <begin position="533"/>
        <end position="558"/>
    </location>
</feature>
<accession>A0A5D3AMW7</accession>
<dbReference type="SMART" id="SM00490">
    <property type="entry name" value="HELICc"/>
    <property type="match status" value="1"/>
</dbReference>
<dbReference type="PROSITE" id="PS51192">
    <property type="entry name" value="HELICASE_ATP_BIND_1"/>
    <property type="match status" value="1"/>
</dbReference>
<dbReference type="SMART" id="SM00487">
    <property type="entry name" value="DEXDc"/>
    <property type="match status" value="1"/>
</dbReference>
<evidence type="ECO:0000313" key="7">
    <source>
        <dbReference type="EMBL" id="TYJ52122.1"/>
    </source>
</evidence>
<dbReference type="GO" id="GO:0008094">
    <property type="term" value="F:ATP-dependent activity, acting on DNA"/>
    <property type="evidence" value="ECO:0007669"/>
    <property type="project" value="TreeGrafter"/>
</dbReference>
<dbReference type="Proteomes" id="UP000322245">
    <property type="component" value="Unassembled WGS sequence"/>
</dbReference>
<feature type="region of interest" description="Disordered" evidence="4">
    <location>
        <begin position="833"/>
        <end position="886"/>
    </location>
</feature>
<evidence type="ECO:0000256" key="3">
    <source>
        <dbReference type="ARBA" id="ARBA00022840"/>
    </source>
</evidence>
<dbReference type="Pfam" id="PF00271">
    <property type="entry name" value="Helicase_C"/>
    <property type="match status" value="1"/>
</dbReference>
<evidence type="ECO:0000259" key="5">
    <source>
        <dbReference type="PROSITE" id="PS51192"/>
    </source>
</evidence>
<dbReference type="GO" id="GO:0005634">
    <property type="term" value="C:nucleus"/>
    <property type="evidence" value="ECO:0007669"/>
    <property type="project" value="TreeGrafter"/>
</dbReference>
<dbReference type="GO" id="GO:0005524">
    <property type="term" value="F:ATP binding"/>
    <property type="evidence" value="ECO:0007669"/>
    <property type="project" value="UniProtKB-KW"/>
</dbReference>
<organism evidence="7 8">
    <name type="scientific">Cryptococcus floricola</name>
    <dbReference type="NCBI Taxonomy" id="2591691"/>
    <lineage>
        <taxon>Eukaryota</taxon>
        <taxon>Fungi</taxon>
        <taxon>Dikarya</taxon>
        <taxon>Basidiomycota</taxon>
        <taxon>Agaricomycotina</taxon>
        <taxon>Tremellomycetes</taxon>
        <taxon>Tremellales</taxon>
        <taxon>Cryptococcaceae</taxon>
        <taxon>Cryptococcus</taxon>
    </lineage>
</organism>
<evidence type="ECO:0000256" key="2">
    <source>
        <dbReference type="ARBA" id="ARBA00022801"/>
    </source>
</evidence>
<dbReference type="InterPro" id="IPR049730">
    <property type="entry name" value="SNF2/RAD54-like_C"/>
</dbReference>
<dbReference type="GO" id="GO:0016787">
    <property type="term" value="F:hydrolase activity"/>
    <property type="evidence" value="ECO:0007669"/>
    <property type="project" value="UniProtKB-KW"/>
</dbReference>
<feature type="region of interest" description="Disordered" evidence="4">
    <location>
        <begin position="1102"/>
        <end position="1165"/>
    </location>
</feature>
<keyword evidence="2" id="KW-0378">Hydrolase</keyword>
<dbReference type="InterPro" id="IPR027417">
    <property type="entry name" value="P-loop_NTPase"/>
</dbReference>
<reference evidence="7 8" key="1">
    <citation type="submission" date="2017-05" db="EMBL/GenBank/DDBJ databases">
        <title>The Genome Sequence of Tsuchiyaea wingfieldii DSM 27421.</title>
        <authorList>
            <person name="Cuomo C."/>
            <person name="Passer A."/>
            <person name="Billmyre B."/>
            <person name="Heitman J."/>
        </authorList>
    </citation>
    <scope>NUCLEOTIDE SEQUENCE [LARGE SCALE GENOMIC DNA]</scope>
    <source>
        <strain evidence="7 8">DSM 27421</strain>
    </source>
</reference>
<comment type="caution">
    <text evidence="7">The sequence shown here is derived from an EMBL/GenBank/DDBJ whole genome shotgun (WGS) entry which is preliminary data.</text>
</comment>
<dbReference type="InterPro" id="IPR001650">
    <property type="entry name" value="Helicase_C-like"/>
</dbReference>
<keyword evidence="3" id="KW-0067">ATP-binding</keyword>
<evidence type="ECO:0000313" key="8">
    <source>
        <dbReference type="Proteomes" id="UP000322245"/>
    </source>
</evidence>
<evidence type="ECO:0000259" key="6">
    <source>
        <dbReference type="PROSITE" id="PS51194"/>
    </source>
</evidence>
<dbReference type="InterPro" id="IPR050628">
    <property type="entry name" value="SNF2_RAD54_helicase_TF"/>
</dbReference>
<dbReference type="InterPro" id="IPR014001">
    <property type="entry name" value="Helicase_ATP-bd"/>
</dbReference>
<dbReference type="EMBL" id="NIDF01000155">
    <property type="protein sequence ID" value="TYJ52122.1"/>
    <property type="molecule type" value="Genomic_DNA"/>
</dbReference>
<keyword evidence="1" id="KW-0547">Nucleotide-binding</keyword>
<sequence>MSGPDACRMRISILSEVHDAEPTVEGMSIKGSVQLGSVTIELLSDSALSSPSTWSSLDPLKLQTIKNLASPASGPKVDLLSQAFRDPGLGLQAEWRDIGDGRTARIRCFITPSDVGGSIWKQVLWRGREAVIKGLLSSLTTEWEIEDNGGRTILQLTDEDNHNMQDIYASVPSPTDPAFEPTESPVDQEIHRSLQNYENPEGVKAEMYLYQIRSVAKMLQMETQPKRLVDPLFTPLKEAGADRIYYVNLSNWDIQRHPGWYDLPRGGVLCEQMGTGKTLMCLSLIVATLHQSTQPPTTEIDITPTSTEIAERSYPFNAYSQLRSLTGFPTSRTNFIFPSLVELCANVLSVHDPSSISSPYLPPHLTALLKRNAFYCSLPPPQECVREAKRNAMRRDVKKTYLAKGTLVVVPQILVAQWKGEIEKHVEEGVLNVYEVSGELPPIDKLMEYDVVLMDVARFAHEESSRRERHKLPPSVLLQARWKRIILDEGHVAHNKTTNAMLLARQLSIERRWIVSGTPTRHLQQGGEIELESMDTSSPAPSVLTNAQPQSRRTWSKRDMEDATRLGTMIGGFLAAEPFKSEGKFQQLVAAPLRRKEGPDFGAVGRMKYLLGGLLVKHGPKVIDLEAQLPPSTTIKEVIQFDPMQRLTYNVLAALVASNVYTSGGEDADYFLHPRNAESFHQVVTNLHLACFWYSARDMDTFGCLLRTREWLEKHPDRPVHIRERLEEACWHLERAVKEEGWVEWMGNAISMPCDGSLLPSILKEAWSDSFDTKPDMVDIHSLNILRELNVKGASLQGLHMAGWASRVEKCDWFWEVLGKGYTTTQIRELLGDKAPKATRPKKEKKKEDAKKGVTATTTAAQAPREAPKSPSKPRRGKKSDGDEIDSRLDEAGKNARLAEALNDNRPTPLSLSIQTKTRSAKVNFVLRTILAAPEEDKFVIFGNTYELGHLTEGLDMCDVTTCFVGHTLDAKHRRQALDRFDSPEVKVCLLDLRLAARGLNLVVANRMIFLAPIWSPDIQAQAIKRVHRIGQTRPTTVQILITEGTFEEDIANRAKSSRSDDEEKMYSRAMIENPRFAYAEKEEEESFEVRFCPKRDWALNREKREKGEGPASPPPPAKRRRVMFASPTPLPEPLANGHVKSEALKREAVDRPEEPKKKARISFA</sequence>
<dbReference type="CDD" id="cd18793">
    <property type="entry name" value="SF2_C_SNF"/>
    <property type="match status" value="1"/>
</dbReference>
<evidence type="ECO:0000256" key="1">
    <source>
        <dbReference type="ARBA" id="ARBA00022741"/>
    </source>
</evidence>
<protein>
    <recommendedName>
        <fullName evidence="9">Helicase C-terminal domain-containing protein</fullName>
    </recommendedName>
</protein>
<dbReference type="SUPFAM" id="SSF52540">
    <property type="entry name" value="P-loop containing nucleoside triphosphate hydrolases"/>
    <property type="match status" value="2"/>
</dbReference>
<dbReference type="CDD" id="cd18008">
    <property type="entry name" value="DEXDc_SHPRH-like"/>
    <property type="match status" value="1"/>
</dbReference>
<dbReference type="PANTHER" id="PTHR45626:SF51">
    <property type="entry name" value="SNF2-RELATED DOMAIN-CONTAINING PROTEIN"/>
    <property type="match status" value="1"/>
</dbReference>
<dbReference type="Gene3D" id="3.40.50.10810">
    <property type="entry name" value="Tandem AAA-ATPase domain"/>
    <property type="match status" value="1"/>
</dbReference>
<evidence type="ECO:0008006" key="9">
    <source>
        <dbReference type="Google" id="ProtNLM"/>
    </source>
</evidence>